<accession>A0A813W475</accession>
<sequence>MVFLFESFPNEIFIHGIFPYLSLIDLNYEFLLLNQRFKWLVDRFLARKQHCIHITCDTTCHKGAFILDYILPFHSDNQHLKSFEISHAEIFIKFIDNINRIDTNHLNKIVVTPYIDIYFDSVINIVSKSPQLHEIKLNVLTNIDSSWGDGRKWTRWFEILIKQNRQNILRILDICIWCINNNDANNFDLRLWSREGVYQLNTNWKVQLKSDQYLNWTQRRRAIECSPSDQDYSVIFHDKQNPTCSIN</sequence>
<name>A0A813W475_9BILA</name>
<protein>
    <submittedName>
        <fullName evidence="1">Uncharacterized protein</fullName>
    </submittedName>
</protein>
<reference evidence="1" key="1">
    <citation type="submission" date="2021-02" db="EMBL/GenBank/DDBJ databases">
        <authorList>
            <person name="Nowell W R."/>
        </authorList>
    </citation>
    <scope>NUCLEOTIDE SEQUENCE</scope>
</reference>
<evidence type="ECO:0000313" key="1">
    <source>
        <dbReference type="EMBL" id="CAF0847847.1"/>
    </source>
</evidence>
<proteinExistence type="predicted"/>
<evidence type="ECO:0000313" key="2">
    <source>
        <dbReference type="Proteomes" id="UP000663832"/>
    </source>
</evidence>
<gene>
    <name evidence="1" type="ORF">QVE165_LOCUS6672</name>
</gene>
<comment type="caution">
    <text evidence="1">The sequence shown here is derived from an EMBL/GenBank/DDBJ whole genome shotgun (WGS) entry which is preliminary data.</text>
</comment>
<organism evidence="1 2">
    <name type="scientific">Adineta steineri</name>
    <dbReference type="NCBI Taxonomy" id="433720"/>
    <lineage>
        <taxon>Eukaryota</taxon>
        <taxon>Metazoa</taxon>
        <taxon>Spiralia</taxon>
        <taxon>Gnathifera</taxon>
        <taxon>Rotifera</taxon>
        <taxon>Eurotatoria</taxon>
        <taxon>Bdelloidea</taxon>
        <taxon>Adinetida</taxon>
        <taxon>Adinetidae</taxon>
        <taxon>Adineta</taxon>
    </lineage>
</organism>
<dbReference type="OrthoDB" id="9978603at2759"/>
<dbReference type="AlphaFoldDB" id="A0A813W475"/>
<keyword evidence="2" id="KW-1185">Reference proteome</keyword>
<dbReference type="Proteomes" id="UP000663832">
    <property type="component" value="Unassembled WGS sequence"/>
</dbReference>
<dbReference type="EMBL" id="CAJNOM010000028">
    <property type="protein sequence ID" value="CAF0847847.1"/>
    <property type="molecule type" value="Genomic_DNA"/>
</dbReference>